<feature type="compositionally biased region" description="Low complexity" evidence="1">
    <location>
        <begin position="408"/>
        <end position="417"/>
    </location>
</feature>
<feature type="compositionally biased region" description="Low complexity" evidence="1">
    <location>
        <begin position="97"/>
        <end position="120"/>
    </location>
</feature>
<accession>A0ABS1LR05</accession>
<feature type="domain" description="HNH nuclease" evidence="2">
    <location>
        <begin position="508"/>
        <end position="573"/>
    </location>
</feature>
<evidence type="ECO:0000256" key="1">
    <source>
        <dbReference type="SAM" id="MobiDB-lite"/>
    </source>
</evidence>
<reference evidence="3 4" key="1">
    <citation type="journal article" date="2021" name="Arch. Microbiol.">
        <title>Myceligenerans indicum sp. nov., an actinobacterium isolated from mangrove sediment of Sundarbans, India.</title>
        <authorList>
            <person name="Asha K."/>
            <person name="Bhadury P."/>
        </authorList>
    </citation>
    <scope>NUCLEOTIDE SEQUENCE [LARGE SCALE GENOMIC DNA]</scope>
    <source>
        <strain evidence="3 4">I2</strain>
    </source>
</reference>
<feature type="region of interest" description="Disordered" evidence="1">
    <location>
        <begin position="87"/>
        <end position="134"/>
    </location>
</feature>
<gene>
    <name evidence="3" type="ORF">HGK34_20580</name>
</gene>
<feature type="region of interest" description="Disordered" evidence="1">
    <location>
        <begin position="619"/>
        <end position="664"/>
    </location>
</feature>
<dbReference type="EMBL" id="JABBYC010000069">
    <property type="protein sequence ID" value="MBL0888644.1"/>
    <property type="molecule type" value="Genomic_DNA"/>
</dbReference>
<name>A0ABS1LR05_9MICO</name>
<dbReference type="SMART" id="SM00507">
    <property type="entry name" value="HNHc"/>
    <property type="match status" value="1"/>
</dbReference>
<dbReference type="Proteomes" id="UP000675409">
    <property type="component" value="Unassembled WGS sequence"/>
</dbReference>
<dbReference type="RefSeq" id="WP_201850972.1">
    <property type="nucleotide sequence ID" value="NZ_JABBYC010000069.1"/>
</dbReference>
<keyword evidence="4" id="KW-1185">Reference proteome</keyword>
<feature type="region of interest" description="Disordered" evidence="1">
    <location>
        <begin position="356"/>
        <end position="426"/>
    </location>
</feature>
<dbReference type="CDD" id="cd00085">
    <property type="entry name" value="HNHc"/>
    <property type="match status" value="1"/>
</dbReference>
<evidence type="ECO:0000313" key="3">
    <source>
        <dbReference type="EMBL" id="MBL0888644.1"/>
    </source>
</evidence>
<comment type="caution">
    <text evidence="3">The sequence shown here is derived from an EMBL/GenBank/DDBJ whole genome shotgun (WGS) entry which is preliminary data.</text>
</comment>
<dbReference type="InterPro" id="IPR003615">
    <property type="entry name" value="HNH_nuc"/>
</dbReference>
<sequence>MLMQGPMFDGVGGHDGFGFPLAPPDHTESELAAILAANPANDPELAAELAARDGIGPDGQAGEVVDPVDLLLEDVARLAPGPLLAGRLRGFSERGGTTPSTTPSTTSPAAGSVVASTAGGVTDGPATDAAPLGTPLGTLDGAELRQVVAGWERLISWARGEQARVARELIHRVDDPLSRDSVAGEISGELHVTTNEAWQIAMRAEGTGRYPALADALGSGTVDAKKADTFLRAGADLTPGERAEAITDLLPYAPRRTWKWISEQLNARAATLHGARARRRDVTDRCNVWAEQAGPGRGRIVADLPVTDAAMTFNAVQAAAKALKDTPGENRPLGALRAAAFTALVTGRVVVPCPDDAAGGSADHPRGSDVHTGGPEADAPVTPPDLVEPRLDTDLVPVPEDPQGLHLTAPAPATDPGTGAGAGAGAGAAPGTLLRVIEVPATVQVTVAASTLLDPADMTPGMIEGLGPIPADDAARIAADGTWRRLLTDPVSGVLRDYSTRTYAPGATLRAAVTARDRTCRFPGCDRPAVAGGKPATDLDHLQPFDKDHRYLPGEPGQTRAENLHPLCRRHHNVKTHANWRVTRDPATGVTRWTAPTGTVTAVEPTAVDPVVRYAHARGLTIAQPPGEPATTRRSGVPASGPRTPRGGTRRPDPRPPGPGRPPF</sequence>
<feature type="compositionally biased region" description="Pro residues" evidence="1">
    <location>
        <begin position="655"/>
        <end position="664"/>
    </location>
</feature>
<organism evidence="3 4">
    <name type="scientific">Myceligenerans indicum</name>
    <dbReference type="NCBI Taxonomy" id="2593663"/>
    <lineage>
        <taxon>Bacteria</taxon>
        <taxon>Bacillati</taxon>
        <taxon>Actinomycetota</taxon>
        <taxon>Actinomycetes</taxon>
        <taxon>Micrococcales</taxon>
        <taxon>Promicromonosporaceae</taxon>
        <taxon>Myceligenerans</taxon>
    </lineage>
</organism>
<evidence type="ECO:0000313" key="4">
    <source>
        <dbReference type="Proteomes" id="UP000675409"/>
    </source>
</evidence>
<protein>
    <recommendedName>
        <fullName evidence="2">HNH nuclease domain-containing protein</fullName>
    </recommendedName>
</protein>
<evidence type="ECO:0000259" key="2">
    <source>
        <dbReference type="SMART" id="SM00507"/>
    </source>
</evidence>
<proteinExistence type="predicted"/>